<accession>A0A8T2TS41</accession>
<gene>
    <name evidence="1" type="ORF">KP509_12G097000</name>
</gene>
<dbReference type="Proteomes" id="UP000825935">
    <property type="component" value="Chromosome 12"/>
</dbReference>
<name>A0A8T2TS41_CERRI</name>
<evidence type="ECO:0000313" key="1">
    <source>
        <dbReference type="EMBL" id="KAH7424245.1"/>
    </source>
</evidence>
<dbReference type="OrthoDB" id="10602791at2759"/>
<dbReference type="EMBL" id="CM035417">
    <property type="protein sequence ID" value="KAH7424245.1"/>
    <property type="molecule type" value="Genomic_DNA"/>
</dbReference>
<organism evidence="1 2">
    <name type="scientific">Ceratopteris richardii</name>
    <name type="common">Triangle waterfern</name>
    <dbReference type="NCBI Taxonomy" id="49495"/>
    <lineage>
        <taxon>Eukaryota</taxon>
        <taxon>Viridiplantae</taxon>
        <taxon>Streptophyta</taxon>
        <taxon>Embryophyta</taxon>
        <taxon>Tracheophyta</taxon>
        <taxon>Polypodiopsida</taxon>
        <taxon>Polypodiidae</taxon>
        <taxon>Polypodiales</taxon>
        <taxon>Pteridineae</taxon>
        <taxon>Pteridaceae</taxon>
        <taxon>Parkerioideae</taxon>
        <taxon>Ceratopteris</taxon>
    </lineage>
</organism>
<sequence length="219" mass="24621">MELWWVGCAQVPSESHKTLKWLFSQTNIPNVIQGHHVGELLNVKDYGNFQVEWHLSGDLKTLKCMFGISGGANSKYPCLYCMQSPGTNGWMARAEGEEAPSRQNVILRNYSSSSMIWDPIRPIALTNVHICTLHAELRIIDKLVRLQLDYAYSIKPTTLADECIKKCECLLSKMGFHGGDVHLRKDPKLSQNTGDVLEDVSMGGAKARRFFSNHDGKQL</sequence>
<protein>
    <submittedName>
        <fullName evidence="1">Uncharacterized protein</fullName>
    </submittedName>
</protein>
<comment type="caution">
    <text evidence="1">The sequence shown here is derived from an EMBL/GenBank/DDBJ whole genome shotgun (WGS) entry which is preliminary data.</text>
</comment>
<dbReference type="AlphaFoldDB" id="A0A8T2TS41"/>
<keyword evidence="2" id="KW-1185">Reference proteome</keyword>
<evidence type="ECO:0000313" key="2">
    <source>
        <dbReference type="Proteomes" id="UP000825935"/>
    </source>
</evidence>
<reference evidence="1" key="1">
    <citation type="submission" date="2021-08" db="EMBL/GenBank/DDBJ databases">
        <title>WGS assembly of Ceratopteris richardii.</title>
        <authorList>
            <person name="Marchant D.B."/>
            <person name="Chen G."/>
            <person name="Jenkins J."/>
            <person name="Shu S."/>
            <person name="Leebens-Mack J."/>
            <person name="Grimwood J."/>
            <person name="Schmutz J."/>
            <person name="Soltis P."/>
            <person name="Soltis D."/>
            <person name="Chen Z.-H."/>
        </authorList>
    </citation>
    <scope>NUCLEOTIDE SEQUENCE</scope>
    <source>
        <strain evidence="1">Whitten #5841</strain>
        <tissue evidence="1">Leaf</tissue>
    </source>
</reference>
<proteinExistence type="predicted"/>